<keyword evidence="2" id="KW-1185">Reference proteome</keyword>
<reference evidence="1 2" key="1">
    <citation type="submission" date="2018-03" db="EMBL/GenBank/DDBJ databases">
        <title>Genomic Encyclopedia of Archaeal and Bacterial Type Strains, Phase II (KMG-II): from individual species to whole genera.</title>
        <authorList>
            <person name="Goeker M."/>
        </authorList>
    </citation>
    <scope>NUCLEOTIDE SEQUENCE [LARGE SCALE GENOMIC DNA]</scope>
    <source>
        <strain evidence="1 2">DSM 19711</strain>
    </source>
</reference>
<evidence type="ECO:0000313" key="1">
    <source>
        <dbReference type="EMBL" id="PRY17416.1"/>
    </source>
</evidence>
<organism evidence="1 2">
    <name type="scientific">Kineococcus rhizosphaerae</name>
    <dbReference type="NCBI Taxonomy" id="559628"/>
    <lineage>
        <taxon>Bacteria</taxon>
        <taxon>Bacillati</taxon>
        <taxon>Actinomycetota</taxon>
        <taxon>Actinomycetes</taxon>
        <taxon>Kineosporiales</taxon>
        <taxon>Kineosporiaceae</taxon>
        <taxon>Kineococcus</taxon>
    </lineage>
</organism>
<protein>
    <submittedName>
        <fullName evidence="1">Uncharacterized protein</fullName>
    </submittedName>
</protein>
<dbReference type="EMBL" id="PVZF01000002">
    <property type="protein sequence ID" value="PRY17416.1"/>
    <property type="molecule type" value="Genomic_DNA"/>
</dbReference>
<comment type="caution">
    <text evidence="1">The sequence shown here is derived from an EMBL/GenBank/DDBJ whole genome shotgun (WGS) entry which is preliminary data.</text>
</comment>
<dbReference type="Proteomes" id="UP000238083">
    <property type="component" value="Unassembled WGS sequence"/>
</dbReference>
<name>A0A2T0R8C6_9ACTN</name>
<dbReference type="AlphaFoldDB" id="A0A2T0R8C6"/>
<accession>A0A2T0R8C6</accession>
<evidence type="ECO:0000313" key="2">
    <source>
        <dbReference type="Proteomes" id="UP000238083"/>
    </source>
</evidence>
<dbReference type="OrthoDB" id="1488714at2"/>
<gene>
    <name evidence="1" type="ORF">CLV37_102379</name>
</gene>
<dbReference type="RefSeq" id="WP_146149316.1">
    <property type="nucleotide sequence ID" value="NZ_PVZF01000002.1"/>
</dbReference>
<proteinExistence type="predicted"/>
<sequence>MLKYQRTDAVRRTLAPQGFLGLLAADLAAAEKVVTLVDLDHPFFRELTVTARMPGDVSALGLTEAHLSIDYGPASHVRHGDLVLTPQHADPQTFTTFLDEELTLSYDALLELTFDATSGWDGDALRYAVPLPGSTDRDVVVNPYEHLDLRTYTVQPGDVDWDVVASIDVQLSATGYGDRELRHLVTLEEGTPPQVWKLRGALPAPADRGVRVAYRQVLTDGTVERTGPVDVDLTLLRVDDLFTDALDLVLVPSFVPAGIDRVIVDIEYHSDLPTPYDRTVREELPGTATEPLRVHLALRDPTQREYSVRFTFTGPGVFDQRAFVRTSEEVLPIR</sequence>